<evidence type="ECO:0000256" key="1">
    <source>
        <dbReference type="ARBA" id="ARBA00023235"/>
    </source>
</evidence>
<keyword evidence="1" id="KW-0413">Isomerase</keyword>
<dbReference type="Gene3D" id="3.20.20.70">
    <property type="entry name" value="Aldolase class I"/>
    <property type="match status" value="1"/>
</dbReference>
<evidence type="ECO:0008006" key="3">
    <source>
        <dbReference type="Google" id="ProtNLM"/>
    </source>
</evidence>
<dbReference type="Pfam" id="PF00121">
    <property type="entry name" value="TIM"/>
    <property type="match status" value="1"/>
</dbReference>
<dbReference type="GO" id="GO:0006094">
    <property type="term" value="P:gluconeogenesis"/>
    <property type="evidence" value="ECO:0007669"/>
    <property type="project" value="TreeGrafter"/>
</dbReference>
<dbReference type="AlphaFoldDB" id="A0A381SU62"/>
<evidence type="ECO:0000313" key="2">
    <source>
        <dbReference type="EMBL" id="SVA06821.1"/>
    </source>
</evidence>
<dbReference type="InterPro" id="IPR035990">
    <property type="entry name" value="TIM_sf"/>
</dbReference>
<dbReference type="SUPFAM" id="SSF51351">
    <property type="entry name" value="Triosephosphate isomerase (TIM)"/>
    <property type="match status" value="1"/>
</dbReference>
<protein>
    <recommendedName>
        <fullName evidence="3">Triosephosphate isomerase</fullName>
    </recommendedName>
</protein>
<reference evidence="2" key="1">
    <citation type="submission" date="2018-05" db="EMBL/GenBank/DDBJ databases">
        <authorList>
            <person name="Lanie J.A."/>
            <person name="Ng W.-L."/>
            <person name="Kazmierczak K.M."/>
            <person name="Andrzejewski T.M."/>
            <person name="Davidsen T.M."/>
            <person name="Wayne K.J."/>
            <person name="Tettelin H."/>
            <person name="Glass J.I."/>
            <person name="Rusch D."/>
            <person name="Podicherti R."/>
            <person name="Tsui H.-C.T."/>
            <person name="Winkler M.E."/>
        </authorList>
    </citation>
    <scope>NUCLEOTIDE SEQUENCE</scope>
</reference>
<dbReference type="PROSITE" id="PS00171">
    <property type="entry name" value="TIM_1"/>
    <property type="match status" value="1"/>
</dbReference>
<organism evidence="2">
    <name type="scientific">marine metagenome</name>
    <dbReference type="NCBI Taxonomy" id="408172"/>
    <lineage>
        <taxon>unclassified sequences</taxon>
        <taxon>metagenomes</taxon>
        <taxon>ecological metagenomes</taxon>
    </lineage>
</organism>
<sequence length="253" mass="29556">MASQIRYFIGNWKMFGIPSSIKILDKINHYFKQDKKNNRKYKVIIAPPHTLLQDFSYKYKKKKIFICAQNCYYKDNFGAYTGSISPFMIKKTGVSYIIIGHSENRARGENDKIIKEKILLCLKNNFNVIFCIGENKNEKKEKMTTKVLKRQLKSAIEKKYNLRKIVIAYEPVWSIGTGRVPSSYELRKNIITIKKFVKKHFKTRHEPKILYGGSVDKKSVYNFKSIKELDGFLIGGASKSSKDFIDIIKNFYK</sequence>
<dbReference type="CDD" id="cd00311">
    <property type="entry name" value="TIM"/>
    <property type="match status" value="1"/>
</dbReference>
<proteinExistence type="predicted"/>
<dbReference type="GO" id="GO:0006096">
    <property type="term" value="P:glycolytic process"/>
    <property type="evidence" value="ECO:0007669"/>
    <property type="project" value="TreeGrafter"/>
</dbReference>
<name>A0A381SU62_9ZZZZ</name>
<dbReference type="InterPro" id="IPR013785">
    <property type="entry name" value="Aldolase_TIM"/>
</dbReference>
<dbReference type="GO" id="GO:0046166">
    <property type="term" value="P:glyceraldehyde-3-phosphate biosynthetic process"/>
    <property type="evidence" value="ECO:0007669"/>
    <property type="project" value="TreeGrafter"/>
</dbReference>
<dbReference type="InterPro" id="IPR000652">
    <property type="entry name" value="Triosephosphate_isomerase"/>
</dbReference>
<dbReference type="PANTHER" id="PTHR21139:SF42">
    <property type="entry name" value="TRIOSEPHOSPHATE ISOMERASE"/>
    <property type="match status" value="1"/>
</dbReference>
<accession>A0A381SU62</accession>
<dbReference type="GO" id="GO:0004807">
    <property type="term" value="F:triose-phosphate isomerase activity"/>
    <property type="evidence" value="ECO:0007669"/>
    <property type="project" value="InterPro"/>
</dbReference>
<dbReference type="GO" id="GO:0005829">
    <property type="term" value="C:cytosol"/>
    <property type="evidence" value="ECO:0007669"/>
    <property type="project" value="TreeGrafter"/>
</dbReference>
<gene>
    <name evidence="2" type="ORF">METZ01_LOCUS59675</name>
</gene>
<dbReference type="PANTHER" id="PTHR21139">
    <property type="entry name" value="TRIOSEPHOSPHATE ISOMERASE"/>
    <property type="match status" value="1"/>
</dbReference>
<dbReference type="PROSITE" id="PS51440">
    <property type="entry name" value="TIM_2"/>
    <property type="match status" value="1"/>
</dbReference>
<dbReference type="InterPro" id="IPR020861">
    <property type="entry name" value="Triosephosphate_isomerase_AS"/>
</dbReference>
<dbReference type="GO" id="GO:0019563">
    <property type="term" value="P:glycerol catabolic process"/>
    <property type="evidence" value="ECO:0007669"/>
    <property type="project" value="TreeGrafter"/>
</dbReference>
<dbReference type="EMBL" id="UINC01003495">
    <property type="protein sequence ID" value="SVA06821.1"/>
    <property type="molecule type" value="Genomic_DNA"/>
</dbReference>